<organism evidence="1 2">
    <name type="scientific">Tribolium castaneum</name>
    <name type="common">Red flour beetle</name>
    <dbReference type="NCBI Taxonomy" id="7070"/>
    <lineage>
        <taxon>Eukaryota</taxon>
        <taxon>Metazoa</taxon>
        <taxon>Ecdysozoa</taxon>
        <taxon>Arthropoda</taxon>
        <taxon>Hexapoda</taxon>
        <taxon>Insecta</taxon>
        <taxon>Pterygota</taxon>
        <taxon>Neoptera</taxon>
        <taxon>Endopterygota</taxon>
        <taxon>Coleoptera</taxon>
        <taxon>Polyphaga</taxon>
        <taxon>Cucujiformia</taxon>
        <taxon>Tenebrionidae</taxon>
        <taxon>Tenebrionidae incertae sedis</taxon>
        <taxon>Tribolium</taxon>
    </lineage>
</organism>
<dbReference type="HOGENOM" id="CLU_2362459_0_0_1"/>
<keyword evidence="2" id="KW-1185">Reference proteome</keyword>
<accession>D7EHS7</accession>
<dbReference type="EMBL" id="KQ973114">
    <property type="protein sequence ID" value="EFA12154.1"/>
    <property type="molecule type" value="Genomic_DNA"/>
</dbReference>
<dbReference type="InParanoid" id="D7EHS7"/>
<dbReference type="AlphaFoldDB" id="D7EHS7"/>
<reference evidence="1 2" key="1">
    <citation type="journal article" date="2008" name="Nature">
        <title>The genome of the model beetle and pest Tribolium castaneum.</title>
        <authorList>
            <consortium name="Tribolium Genome Sequencing Consortium"/>
            <person name="Richards S."/>
            <person name="Gibbs R.A."/>
            <person name="Weinstock G.M."/>
            <person name="Brown S.J."/>
            <person name="Denell R."/>
            <person name="Beeman R.W."/>
            <person name="Gibbs R."/>
            <person name="Beeman R.W."/>
            <person name="Brown S.J."/>
            <person name="Bucher G."/>
            <person name="Friedrich M."/>
            <person name="Grimmelikhuijzen C.J."/>
            <person name="Klingler M."/>
            <person name="Lorenzen M."/>
            <person name="Richards S."/>
            <person name="Roth S."/>
            <person name="Schroder R."/>
            <person name="Tautz D."/>
            <person name="Zdobnov E.M."/>
            <person name="Muzny D."/>
            <person name="Gibbs R.A."/>
            <person name="Weinstock G.M."/>
            <person name="Attaway T."/>
            <person name="Bell S."/>
            <person name="Buhay C.J."/>
            <person name="Chandrabose M.N."/>
            <person name="Chavez D."/>
            <person name="Clerk-Blankenburg K.P."/>
            <person name="Cree A."/>
            <person name="Dao M."/>
            <person name="Davis C."/>
            <person name="Chacko J."/>
            <person name="Dinh H."/>
            <person name="Dugan-Rocha S."/>
            <person name="Fowler G."/>
            <person name="Garner T.T."/>
            <person name="Garnes J."/>
            <person name="Gnirke A."/>
            <person name="Hawes A."/>
            <person name="Hernandez J."/>
            <person name="Hines S."/>
            <person name="Holder M."/>
            <person name="Hume J."/>
            <person name="Jhangiani S.N."/>
            <person name="Joshi V."/>
            <person name="Khan Z.M."/>
            <person name="Jackson L."/>
            <person name="Kovar C."/>
            <person name="Kowis A."/>
            <person name="Lee S."/>
            <person name="Lewis L.R."/>
            <person name="Margolis J."/>
            <person name="Morgan M."/>
            <person name="Nazareth L.V."/>
            <person name="Nguyen N."/>
            <person name="Okwuonu G."/>
            <person name="Parker D."/>
            <person name="Richards S."/>
            <person name="Ruiz S.J."/>
            <person name="Santibanez J."/>
            <person name="Savard J."/>
            <person name="Scherer S.E."/>
            <person name="Schneider B."/>
            <person name="Sodergren E."/>
            <person name="Tautz D."/>
            <person name="Vattahil S."/>
            <person name="Villasana D."/>
            <person name="White C.S."/>
            <person name="Wright R."/>
            <person name="Park Y."/>
            <person name="Beeman R.W."/>
            <person name="Lord J."/>
            <person name="Oppert B."/>
            <person name="Lorenzen M."/>
            <person name="Brown S."/>
            <person name="Wang L."/>
            <person name="Savard J."/>
            <person name="Tautz D."/>
            <person name="Richards S."/>
            <person name="Weinstock G."/>
            <person name="Gibbs R.A."/>
            <person name="Liu Y."/>
            <person name="Worley K."/>
            <person name="Weinstock G."/>
            <person name="Elsik C.G."/>
            <person name="Reese J.T."/>
            <person name="Elhaik E."/>
            <person name="Landan G."/>
            <person name="Graur D."/>
            <person name="Arensburger P."/>
            <person name="Atkinson P."/>
            <person name="Beeman R.W."/>
            <person name="Beidler J."/>
            <person name="Brown S.J."/>
            <person name="Demuth J.P."/>
            <person name="Drury D.W."/>
            <person name="Du Y.Z."/>
            <person name="Fujiwara H."/>
            <person name="Lorenzen M."/>
            <person name="Maselli V."/>
            <person name="Osanai M."/>
            <person name="Park Y."/>
            <person name="Robertson H.M."/>
            <person name="Tu Z."/>
            <person name="Wang J.J."/>
            <person name="Wang S."/>
            <person name="Richards S."/>
            <person name="Song H."/>
            <person name="Zhang L."/>
            <person name="Sodergren E."/>
            <person name="Werner D."/>
            <person name="Stanke M."/>
            <person name="Morgenstern B."/>
            <person name="Solovyev V."/>
            <person name="Kosarev P."/>
            <person name="Brown G."/>
            <person name="Chen H.C."/>
            <person name="Ermolaeva O."/>
            <person name="Hlavina W."/>
            <person name="Kapustin Y."/>
            <person name="Kiryutin B."/>
            <person name="Kitts P."/>
            <person name="Maglott D."/>
            <person name="Pruitt K."/>
            <person name="Sapojnikov V."/>
            <person name="Souvorov A."/>
            <person name="Mackey A.J."/>
            <person name="Waterhouse R.M."/>
            <person name="Wyder S."/>
            <person name="Zdobnov E.M."/>
            <person name="Zdobnov E.M."/>
            <person name="Wyder S."/>
            <person name="Kriventseva E.V."/>
            <person name="Kadowaki T."/>
            <person name="Bork P."/>
            <person name="Aranda M."/>
            <person name="Bao R."/>
            <person name="Beermann A."/>
            <person name="Berns N."/>
            <person name="Bolognesi R."/>
            <person name="Bonneton F."/>
            <person name="Bopp D."/>
            <person name="Brown S.J."/>
            <person name="Bucher G."/>
            <person name="Butts T."/>
            <person name="Chaumot A."/>
            <person name="Denell R.E."/>
            <person name="Ferrier D.E."/>
            <person name="Friedrich M."/>
            <person name="Gordon C.M."/>
            <person name="Jindra M."/>
            <person name="Klingler M."/>
            <person name="Lan Q."/>
            <person name="Lattorff H.M."/>
            <person name="Laudet V."/>
            <person name="von Levetsow C."/>
            <person name="Liu Z."/>
            <person name="Lutz R."/>
            <person name="Lynch J.A."/>
            <person name="da Fonseca R.N."/>
            <person name="Posnien N."/>
            <person name="Reuter R."/>
            <person name="Roth S."/>
            <person name="Savard J."/>
            <person name="Schinko J.B."/>
            <person name="Schmitt C."/>
            <person name="Schoppmeier M."/>
            <person name="Schroder R."/>
            <person name="Shippy T.D."/>
            <person name="Simonnet F."/>
            <person name="Marques-Souza H."/>
            <person name="Tautz D."/>
            <person name="Tomoyasu Y."/>
            <person name="Trauner J."/>
            <person name="Van der Zee M."/>
            <person name="Vervoort M."/>
            <person name="Wittkopp N."/>
            <person name="Wimmer E.A."/>
            <person name="Yang X."/>
            <person name="Jones A.K."/>
            <person name="Sattelle D.B."/>
            <person name="Ebert P.R."/>
            <person name="Nelson D."/>
            <person name="Scott J.G."/>
            <person name="Beeman R.W."/>
            <person name="Muthukrishnan S."/>
            <person name="Kramer K.J."/>
            <person name="Arakane Y."/>
            <person name="Beeman R.W."/>
            <person name="Zhu Q."/>
            <person name="Hogenkamp D."/>
            <person name="Dixit R."/>
            <person name="Oppert B."/>
            <person name="Jiang H."/>
            <person name="Zou Z."/>
            <person name="Marshall J."/>
            <person name="Elpidina E."/>
            <person name="Vinokurov K."/>
            <person name="Oppert C."/>
            <person name="Zou Z."/>
            <person name="Evans J."/>
            <person name="Lu Z."/>
            <person name="Zhao P."/>
            <person name="Sumathipala N."/>
            <person name="Altincicek B."/>
            <person name="Vilcinskas A."/>
            <person name="Williams M."/>
            <person name="Hultmark D."/>
            <person name="Hetru C."/>
            <person name="Jiang H."/>
            <person name="Grimmelikhuijzen C.J."/>
            <person name="Hauser F."/>
            <person name="Cazzamali G."/>
            <person name="Williamson M."/>
            <person name="Park Y."/>
            <person name="Li B."/>
            <person name="Tanaka Y."/>
            <person name="Predel R."/>
            <person name="Neupert S."/>
            <person name="Schachtner J."/>
            <person name="Verleyen P."/>
            <person name="Raible F."/>
            <person name="Bork P."/>
            <person name="Friedrich M."/>
            <person name="Walden K.K."/>
            <person name="Robertson H.M."/>
            <person name="Angeli S."/>
            <person name="Foret S."/>
            <person name="Bucher G."/>
            <person name="Schuetz S."/>
            <person name="Maleszka R."/>
            <person name="Wimmer E.A."/>
            <person name="Beeman R.W."/>
            <person name="Lorenzen M."/>
            <person name="Tomoyasu Y."/>
            <person name="Miller S.C."/>
            <person name="Grossmann D."/>
            <person name="Bucher G."/>
        </authorList>
    </citation>
    <scope>NUCLEOTIDE SEQUENCE [LARGE SCALE GENOMIC DNA]</scope>
    <source>
        <strain evidence="1 2">Georgia GA2</strain>
    </source>
</reference>
<dbReference type="Proteomes" id="UP000007266">
    <property type="component" value="Unassembled WGS sequence"/>
</dbReference>
<evidence type="ECO:0000313" key="1">
    <source>
        <dbReference type="EMBL" id="EFA12154.1"/>
    </source>
</evidence>
<name>D7EHS7_TRICA</name>
<proteinExistence type="predicted"/>
<reference evidence="1 2" key="2">
    <citation type="journal article" date="2010" name="Nucleic Acids Res.">
        <title>BeetleBase in 2010: revisions to provide comprehensive genomic information for Tribolium castaneum.</title>
        <authorList>
            <person name="Kim H.S."/>
            <person name="Murphy T."/>
            <person name="Xia J."/>
            <person name="Caragea D."/>
            <person name="Park Y."/>
            <person name="Beeman R.W."/>
            <person name="Lorenzen M.D."/>
            <person name="Butcher S."/>
            <person name="Manak J.R."/>
            <person name="Brown S.J."/>
        </authorList>
    </citation>
    <scope>NUCLEOTIDE SEQUENCE [LARGE SCALE GENOMIC DNA]</scope>
    <source>
        <strain evidence="1 2">Georgia GA2</strain>
    </source>
</reference>
<gene>
    <name evidence="1" type="primary">GLEAN_02303</name>
    <name evidence="1" type="ORF">TcasGA2_TC002303</name>
</gene>
<protein>
    <submittedName>
        <fullName evidence="1">Uncharacterized protein</fullName>
    </submittedName>
</protein>
<evidence type="ECO:0000313" key="2">
    <source>
        <dbReference type="Proteomes" id="UP000007266"/>
    </source>
</evidence>
<sequence length="96" mass="10679">MRDEVGQIMQYIFEDTRQAIMADGNVLPNSRIKQSEAKCKPLEIFEPKASSALCRSASTKRQSRLAVRSKITCKKNGSCRLSLPIGLADRYSEDAA</sequence>